<dbReference type="Gene3D" id="3.60.15.10">
    <property type="entry name" value="Ribonuclease Z/Hydroxyacylglutathione hydrolase-like"/>
    <property type="match status" value="1"/>
</dbReference>
<evidence type="ECO:0000313" key="5">
    <source>
        <dbReference type="Proteomes" id="UP000078532"/>
    </source>
</evidence>
<dbReference type="Pfam" id="PF10996">
    <property type="entry name" value="Beta-Casp"/>
    <property type="match status" value="1"/>
</dbReference>
<dbReference type="PROSITE" id="PS51257">
    <property type="entry name" value="PROKAR_LIPOPROTEIN"/>
    <property type="match status" value="1"/>
</dbReference>
<evidence type="ECO:0000259" key="3">
    <source>
        <dbReference type="SMART" id="SM01027"/>
    </source>
</evidence>
<feature type="domain" description="Beta-Casp" evidence="3">
    <location>
        <begin position="253"/>
        <end position="378"/>
    </location>
</feature>
<accession>A0A1B7LEV1</accession>
<dbReference type="Gene3D" id="3.40.50.10890">
    <property type="match status" value="1"/>
</dbReference>
<dbReference type="InterPro" id="IPR036866">
    <property type="entry name" value="RibonucZ/Hydroxyglut_hydro"/>
</dbReference>
<sequence length="520" mass="57800">MRIRFLGAAQTVTGSCHFLEVGATRVMVDCGMFQGARVLRERNYQPFTVPPESIDYVLLTHAHIDHSGLIPKLVKHGFKGKVVTTAATMDLCSVMLPDSGYIQEMEVERLNRKARRAGRPELEPVYTADQARDCLRFFEPVDYNEIVSLNRELSVRFMDAGHILGSALLEVYALEGEQTTKLVFSGDLGSRGRPFLKDPSLLRRTDYVIMESTYGNRLHPEQGDTTEQLHQVVWEAYRKGGNLIIPAFAVERTQDLIYDMNKLVINKRFPPVKVFIDSPMAAAATEVFRKHSDCFDAEASFLINHGRDPLAMPGLHFAHTVEESVALNNIKSGAVIISASGMCDAGRIKHHLKHNLWRPECTVLFVGYQAPGTKGRQIKDGAKTVRIHGEEIAVRAAIRSIDSYSAHADQRDLLEWLGFFRSQIKRVFLVHGEPESASALAEQIGQRYALPVSVPALGETVQLTPGIPVSAEEISRVQAAVAAKLQEMLKGGLGRGHYSQIMHQLNDLNGLLERINKQAG</sequence>
<dbReference type="Pfam" id="PF07521">
    <property type="entry name" value="RMMBL"/>
    <property type="match status" value="1"/>
</dbReference>
<dbReference type="RefSeq" id="WP_066668281.1">
    <property type="nucleotide sequence ID" value="NZ_LYVF01000158.1"/>
</dbReference>
<evidence type="ECO:0000313" key="4">
    <source>
        <dbReference type="EMBL" id="OAT81788.1"/>
    </source>
</evidence>
<dbReference type="InterPro" id="IPR011108">
    <property type="entry name" value="RMMBL"/>
</dbReference>
<dbReference type="STRING" id="1838280.A6M21_10340"/>
<dbReference type="Pfam" id="PF00753">
    <property type="entry name" value="Lactamase_B"/>
    <property type="match status" value="1"/>
</dbReference>
<dbReference type="PROSITE" id="PS50096">
    <property type="entry name" value="IQ"/>
    <property type="match status" value="1"/>
</dbReference>
<dbReference type="PANTHER" id="PTHR11203:SF37">
    <property type="entry name" value="INTEGRATOR COMPLEX SUBUNIT 11"/>
    <property type="match status" value="1"/>
</dbReference>
<dbReference type="Proteomes" id="UP000078532">
    <property type="component" value="Unassembled WGS sequence"/>
</dbReference>
<dbReference type="SUPFAM" id="SSF56281">
    <property type="entry name" value="Metallo-hydrolase/oxidoreductase"/>
    <property type="match status" value="1"/>
</dbReference>
<reference evidence="4 5" key="1">
    <citation type="submission" date="2016-04" db="EMBL/GenBank/DDBJ databases">
        <authorList>
            <person name="Evans L.H."/>
            <person name="Alamgir A."/>
            <person name="Owens N."/>
            <person name="Weber N.D."/>
            <person name="Virtaneva K."/>
            <person name="Barbian K."/>
            <person name="Babar A."/>
            <person name="Rosenke K."/>
        </authorList>
    </citation>
    <scope>NUCLEOTIDE SEQUENCE [LARGE SCALE GENOMIC DNA]</scope>
    <source>
        <strain evidence="4 5">LMa1</strain>
    </source>
</reference>
<dbReference type="InterPro" id="IPR022712">
    <property type="entry name" value="Beta_Casp"/>
</dbReference>
<dbReference type="GO" id="GO:0004521">
    <property type="term" value="F:RNA endonuclease activity"/>
    <property type="evidence" value="ECO:0007669"/>
    <property type="project" value="TreeGrafter"/>
</dbReference>
<comment type="caution">
    <text evidence="4">The sequence shown here is derived from an EMBL/GenBank/DDBJ whole genome shotgun (WGS) entry which is preliminary data.</text>
</comment>
<keyword evidence="1 4" id="KW-0378">Hydrolase</keyword>
<proteinExistence type="predicted"/>
<organism evidence="4 5">
    <name type="scientific">Desulfotomaculum copahuensis</name>
    <dbReference type="NCBI Taxonomy" id="1838280"/>
    <lineage>
        <taxon>Bacteria</taxon>
        <taxon>Bacillati</taxon>
        <taxon>Bacillota</taxon>
        <taxon>Clostridia</taxon>
        <taxon>Eubacteriales</taxon>
        <taxon>Desulfotomaculaceae</taxon>
        <taxon>Desulfotomaculum</taxon>
    </lineage>
</organism>
<name>A0A1B7LEV1_9FIRM</name>
<dbReference type="CDD" id="cd16295">
    <property type="entry name" value="TTHA0252-CPSF-like_MBL-fold"/>
    <property type="match status" value="1"/>
</dbReference>
<evidence type="ECO:0000259" key="2">
    <source>
        <dbReference type="SMART" id="SM00849"/>
    </source>
</evidence>
<protein>
    <submittedName>
        <fullName evidence="4">MBL fold hydrolase</fullName>
    </submittedName>
</protein>
<dbReference type="SMART" id="SM01027">
    <property type="entry name" value="Beta-Casp"/>
    <property type="match status" value="1"/>
</dbReference>
<dbReference type="SMART" id="SM00849">
    <property type="entry name" value="Lactamase_B"/>
    <property type="match status" value="1"/>
</dbReference>
<evidence type="ECO:0000256" key="1">
    <source>
        <dbReference type="ARBA" id="ARBA00022801"/>
    </source>
</evidence>
<dbReference type="EMBL" id="LYVF01000158">
    <property type="protein sequence ID" value="OAT81788.1"/>
    <property type="molecule type" value="Genomic_DNA"/>
</dbReference>
<dbReference type="GO" id="GO:0016787">
    <property type="term" value="F:hydrolase activity"/>
    <property type="evidence" value="ECO:0007669"/>
    <property type="project" value="UniProtKB-KW"/>
</dbReference>
<dbReference type="OrthoDB" id="9803916at2"/>
<dbReference type="PANTHER" id="PTHR11203">
    <property type="entry name" value="CLEAVAGE AND POLYADENYLATION SPECIFICITY FACTOR FAMILY MEMBER"/>
    <property type="match status" value="1"/>
</dbReference>
<gene>
    <name evidence="4" type="ORF">A6M21_10340</name>
</gene>
<keyword evidence="5" id="KW-1185">Reference proteome</keyword>
<feature type="domain" description="Metallo-beta-lactamase" evidence="2">
    <location>
        <begin position="13"/>
        <end position="219"/>
    </location>
</feature>
<dbReference type="AlphaFoldDB" id="A0A1B7LEV1"/>
<dbReference type="InterPro" id="IPR001279">
    <property type="entry name" value="Metallo-B-lactamas"/>
</dbReference>
<dbReference type="InterPro" id="IPR050698">
    <property type="entry name" value="MBL"/>
</dbReference>